<dbReference type="Proteomes" id="UP001519535">
    <property type="component" value="Unassembled WGS sequence"/>
</dbReference>
<evidence type="ECO:0000313" key="1">
    <source>
        <dbReference type="EMBL" id="MBS9534510.1"/>
    </source>
</evidence>
<sequence>MTAQHGRRGVAALTGLTAAALGVVGVADHVDADAQQQDVALMTSWVAPNPGYDDAHTALIHAQVGQDNSLFNHDVAMQENIYYWVGQQLNMDPSKVLFSGDATDPQDSIFNGAFSRFTEAQLVSQAMTQVQLDHMLGLNQTLGAGGYETQIADSLYTNLSGAGIPATGGLHDAIEALNIGATGAVDPTSFSAFSGALSDLQGALMSSAWSDLLGMFSISDAAP</sequence>
<keyword evidence="2" id="KW-1185">Reference proteome</keyword>
<reference evidence="1 2" key="1">
    <citation type="submission" date="2021-05" db="EMBL/GenBank/DDBJ databases">
        <title>Mycobacterium acidophilum sp. nov., an extremely acid-tolerant member of the genus Mycobacterium.</title>
        <authorList>
            <person name="Xia J."/>
        </authorList>
    </citation>
    <scope>NUCLEOTIDE SEQUENCE [LARGE SCALE GENOMIC DNA]</scope>
    <source>
        <strain evidence="1 2">M1</strain>
    </source>
</reference>
<name>A0ABS5RJN2_9MYCO</name>
<proteinExistence type="predicted"/>
<comment type="caution">
    <text evidence="1">The sequence shown here is derived from an EMBL/GenBank/DDBJ whole genome shotgun (WGS) entry which is preliminary data.</text>
</comment>
<gene>
    <name evidence="1" type="ORF">KIH27_13030</name>
</gene>
<protein>
    <submittedName>
        <fullName evidence="1">Uncharacterized protein</fullName>
    </submittedName>
</protein>
<dbReference type="EMBL" id="JAHCLR010000025">
    <property type="protein sequence ID" value="MBS9534510.1"/>
    <property type="molecule type" value="Genomic_DNA"/>
</dbReference>
<accession>A0ABS5RJN2</accession>
<organism evidence="1 2">
    <name type="scientific">Mycolicibacter acidiphilus</name>
    <dbReference type="NCBI Taxonomy" id="2835306"/>
    <lineage>
        <taxon>Bacteria</taxon>
        <taxon>Bacillati</taxon>
        <taxon>Actinomycetota</taxon>
        <taxon>Actinomycetes</taxon>
        <taxon>Mycobacteriales</taxon>
        <taxon>Mycobacteriaceae</taxon>
        <taxon>Mycolicibacter</taxon>
    </lineage>
</organism>
<evidence type="ECO:0000313" key="2">
    <source>
        <dbReference type="Proteomes" id="UP001519535"/>
    </source>
</evidence>
<dbReference type="RefSeq" id="WP_214093382.1">
    <property type="nucleotide sequence ID" value="NZ_JAHCLR010000025.1"/>
</dbReference>